<keyword evidence="5 6" id="KW-0472">Membrane</keyword>
<evidence type="ECO:0000256" key="1">
    <source>
        <dbReference type="ARBA" id="ARBA00004141"/>
    </source>
</evidence>
<evidence type="ECO:0008006" key="9">
    <source>
        <dbReference type="Google" id="ProtNLM"/>
    </source>
</evidence>
<dbReference type="PANTHER" id="PTHR42893">
    <property type="entry name" value="PROTEIN DETOXIFICATION 44, CHLOROPLASTIC-RELATED"/>
    <property type="match status" value="1"/>
</dbReference>
<evidence type="ECO:0000313" key="8">
    <source>
        <dbReference type="EMBL" id="CAD9212104.1"/>
    </source>
</evidence>
<evidence type="ECO:0000256" key="3">
    <source>
        <dbReference type="ARBA" id="ARBA00022692"/>
    </source>
</evidence>
<evidence type="ECO:0000256" key="5">
    <source>
        <dbReference type="ARBA" id="ARBA00023136"/>
    </source>
</evidence>
<protein>
    <recommendedName>
        <fullName evidence="9">Protein DETOXIFICATION</fullName>
    </recommendedName>
</protein>
<dbReference type="AlphaFoldDB" id="A0A6U1IVZ3"/>
<comment type="subcellular location">
    <subcellularLocation>
        <location evidence="1">Membrane</location>
        <topology evidence="1">Multi-pass membrane protein</topology>
    </subcellularLocation>
</comment>
<dbReference type="PANTHER" id="PTHR42893:SF9">
    <property type="entry name" value="PROTEIN DETOXIFICATION 46, CHLOROPLASTIC"/>
    <property type="match status" value="1"/>
</dbReference>
<dbReference type="EMBL" id="HBGG01027793">
    <property type="protein sequence ID" value="CAD9212101.1"/>
    <property type="molecule type" value="Transcribed_RNA"/>
</dbReference>
<dbReference type="GO" id="GO:0016020">
    <property type="term" value="C:membrane"/>
    <property type="evidence" value="ECO:0007669"/>
    <property type="project" value="UniProtKB-SubCell"/>
</dbReference>
<evidence type="ECO:0000313" key="7">
    <source>
        <dbReference type="EMBL" id="CAD9212101.1"/>
    </source>
</evidence>
<dbReference type="InterPro" id="IPR044644">
    <property type="entry name" value="DinF-like"/>
</dbReference>
<gene>
    <name evidence="7" type="ORF">TCHU04912_LOCUS14340</name>
    <name evidence="8" type="ORF">TCHU04912_LOCUS14343</name>
</gene>
<reference evidence="7" key="1">
    <citation type="submission" date="2021-01" db="EMBL/GenBank/DDBJ databases">
        <authorList>
            <person name="Corre E."/>
            <person name="Pelletier E."/>
            <person name="Niang G."/>
            <person name="Scheremetjew M."/>
            <person name="Finn R."/>
            <person name="Kale V."/>
            <person name="Holt S."/>
            <person name="Cochrane G."/>
            <person name="Meng A."/>
            <person name="Brown T."/>
            <person name="Cohen L."/>
        </authorList>
    </citation>
    <scope>NUCLEOTIDE SEQUENCE</scope>
    <source>
        <strain evidence="7">PLY429</strain>
    </source>
</reference>
<evidence type="ECO:0000256" key="6">
    <source>
        <dbReference type="SAM" id="Phobius"/>
    </source>
</evidence>
<evidence type="ECO:0000256" key="4">
    <source>
        <dbReference type="ARBA" id="ARBA00022989"/>
    </source>
</evidence>
<accession>A0A6U1IVZ3</accession>
<feature type="transmembrane region" description="Helical" evidence="6">
    <location>
        <begin position="142"/>
        <end position="168"/>
    </location>
</feature>
<proteinExistence type="inferred from homology"/>
<keyword evidence="4 6" id="KW-1133">Transmembrane helix</keyword>
<keyword evidence="3 6" id="KW-0812">Transmembrane</keyword>
<dbReference type="EMBL" id="HBGG01027804">
    <property type="protein sequence ID" value="CAD9212104.1"/>
    <property type="molecule type" value="Transcribed_RNA"/>
</dbReference>
<name>A0A6U1IVZ3_9CHLO</name>
<evidence type="ECO:0000256" key="2">
    <source>
        <dbReference type="ARBA" id="ARBA00010199"/>
    </source>
</evidence>
<sequence>MMRSGKLPSLLPLPRLAEYEPFAGFAKGITMINLLRVTGFASITYYASRCLTTEHLAAQQVLTSIFIFLSIVSQPLLQCCQAFLPSLLPGGATPDFAKAKSTMNAIFATALCLGVVSGVTGTVVSCFGHGMFTTDATVVKHMYGGILAVLYCHLISPIALSVDAVLVAAKDLDSLCWIQAVGLAILLSFMSFASAQGMGLSAIWIAYGSHLLARLALCSWRINKVIPGLLPGQALMAKTH</sequence>
<feature type="transmembrane region" description="Helical" evidence="6">
    <location>
        <begin position="105"/>
        <end position="130"/>
    </location>
</feature>
<comment type="similarity">
    <text evidence="2">Belongs to the multi antimicrobial extrusion (MATE) (TC 2.A.66.1) family.</text>
</comment>
<organism evidence="7">
    <name type="scientific">Tetraselmis chuii</name>
    <dbReference type="NCBI Taxonomy" id="63592"/>
    <lineage>
        <taxon>Eukaryota</taxon>
        <taxon>Viridiplantae</taxon>
        <taxon>Chlorophyta</taxon>
        <taxon>core chlorophytes</taxon>
        <taxon>Chlorodendrophyceae</taxon>
        <taxon>Chlorodendrales</taxon>
        <taxon>Chlorodendraceae</taxon>
        <taxon>Tetraselmis</taxon>
    </lineage>
</organism>